<evidence type="ECO:0000313" key="6">
    <source>
        <dbReference type="EMBL" id="CAA0842039.1"/>
    </source>
</evidence>
<dbReference type="Pfam" id="PF00560">
    <property type="entry name" value="LRR_1"/>
    <property type="match status" value="2"/>
</dbReference>
<feature type="non-terminal residue" evidence="6">
    <location>
        <position position="1"/>
    </location>
</feature>
<reference evidence="6" key="1">
    <citation type="submission" date="2019-12" db="EMBL/GenBank/DDBJ databases">
        <authorList>
            <person name="Scholes J."/>
        </authorList>
    </citation>
    <scope>NUCLEOTIDE SEQUENCE</scope>
</reference>
<gene>
    <name evidence="6" type="ORF">SHERM_07906</name>
</gene>
<dbReference type="InterPro" id="IPR001611">
    <property type="entry name" value="Leu-rich_rpt"/>
</dbReference>
<organism evidence="6 7">
    <name type="scientific">Striga hermonthica</name>
    <name type="common">Purple witchweed</name>
    <name type="synonym">Buchnera hermonthica</name>
    <dbReference type="NCBI Taxonomy" id="68872"/>
    <lineage>
        <taxon>Eukaryota</taxon>
        <taxon>Viridiplantae</taxon>
        <taxon>Streptophyta</taxon>
        <taxon>Embryophyta</taxon>
        <taxon>Tracheophyta</taxon>
        <taxon>Spermatophyta</taxon>
        <taxon>Magnoliopsida</taxon>
        <taxon>eudicotyledons</taxon>
        <taxon>Gunneridae</taxon>
        <taxon>Pentapetalae</taxon>
        <taxon>asterids</taxon>
        <taxon>lamiids</taxon>
        <taxon>Lamiales</taxon>
        <taxon>Orobanchaceae</taxon>
        <taxon>Buchnereae</taxon>
        <taxon>Striga</taxon>
    </lineage>
</organism>
<evidence type="ECO:0000256" key="2">
    <source>
        <dbReference type="ARBA" id="ARBA00022614"/>
    </source>
</evidence>
<proteinExistence type="predicted"/>
<name>A0A9N7RQM2_STRHE</name>
<dbReference type="OrthoDB" id="1748906at2759"/>
<protein>
    <submittedName>
        <fullName evidence="6">LRR receptor-like serine/threonine-protein kinase GSO1</fullName>
    </submittedName>
</protein>
<dbReference type="AlphaFoldDB" id="A0A9N7RQM2"/>
<keyword evidence="6" id="KW-0808">Transferase</keyword>
<evidence type="ECO:0000256" key="4">
    <source>
        <dbReference type="ARBA" id="ARBA00022737"/>
    </source>
</evidence>
<evidence type="ECO:0000256" key="1">
    <source>
        <dbReference type="ARBA" id="ARBA00004370"/>
    </source>
</evidence>
<dbReference type="GO" id="GO:0016301">
    <property type="term" value="F:kinase activity"/>
    <property type="evidence" value="ECO:0007669"/>
    <property type="project" value="UniProtKB-KW"/>
</dbReference>
<dbReference type="EMBL" id="CACSLK010034598">
    <property type="protein sequence ID" value="CAA0842039.1"/>
    <property type="molecule type" value="Genomic_DNA"/>
</dbReference>
<keyword evidence="7" id="KW-1185">Reference proteome</keyword>
<evidence type="ECO:0000256" key="3">
    <source>
        <dbReference type="ARBA" id="ARBA00022729"/>
    </source>
</evidence>
<accession>A0A9N7RQM2</accession>
<comment type="caution">
    <text evidence="6">The sequence shown here is derived from an EMBL/GenBank/DDBJ whole genome shotgun (WGS) entry which is preliminary data.</text>
</comment>
<keyword evidence="2" id="KW-0433">Leucine-rich repeat</keyword>
<dbReference type="Pfam" id="PF12799">
    <property type="entry name" value="LRR_4"/>
    <property type="match status" value="1"/>
</dbReference>
<comment type="subcellular location">
    <subcellularLocation>
        <location evidence="1">Membrane</location>
    </subcellularLocation>
</comment>
<dbReference type="InterPro" id="IPR025875">
    <property type="entry name" value="Leu-rich_rpt_4"/>
</dbReference>
<evidence type="ECO:0000313" key="7">
    <source>
        <dbReference type="Proteomes" id="UP001153555"/>
    </source>
</evidence>
<dbReference type="GO" id="GO:0016020">
    <property type="term" value="C:membrane"/>
    <property type="evidence" value="ECO:0007669"/>
    <property type="project" value="UniProtKB-SubCell"/>
</dbReference>
<dbReference type="Gene3D" id="3.80.10.10">
    <property type="entry name" value="Ribonuclease Inhibitor"/>
    <property type="match status" value="1"/>
</dbReference>
<keyword evidence="6" id="KW-0418">Kinase</keyword>
<keyword evidence="4" id="KW-0677">Repeat</keyword>
<dbReference type="InterPro" id="IPR032675">
    <property type="entry name" value="LRR_dom_sf"/>
</dbReference>
<sequence length="185" mass="20260">MLQPLSSIYADNMYNSEAHALMDIRNRLSGTENCMPKWGLTDNHCNWSNIVCDKSGFVDGIYLTSNCKELEGVLADFTDGLANLTHLQHLMISDTKISGPIPSSFGTLVGLTELYLLSNHLYGTIPSELGNLINLESLSLSFNSLTGNIPSTLGQLQNLKTLYLSYNTLSGEIPSELTNIPTFPL</sequence>
<keyword evidence="3" id="KW-0732">Signal</keyword>
<keyword evidence="6" id="KW-0675">Receptor</keyword>
<keyword evidence="5" id="KW-0472">Membrane</keyword>
<dbReference type="PANTHER" id="PTHR47988">
    <property type="entry name" value="SOMATIC EMBRYOGENESIS RECEPTOR KINASE 1"/>
    <property type="match status" value="1"/>
</dbReference>
<dbReference type="Proteomes" id="UP001153555">
    <property type="component" value="Unassembled WGS sequence"/>
</dbReference>
<dbReference type="FunFam" id="3.80.10.10:FF:000400">
    <property type="entry name" value="Nuclear pore complex protein NUP107"/>
    <property type="match status" value="1"/>
</dbReference>
<evidence type="ECO:0000256" key="5">
    <source>
        <dbReference type="ARBA" id="ARBA00023136"/>
    </source>
</evidence>
<dbReference type="SUPFAM" id="SSF52058">
    <property type="entry name" value="L domain-like"/>
    <property type="match status" value="1"/>
</dbReference>